<name>A0A8T7M1J4_9CHLR</name>
<feature type="domain" description="SHSP" evidence="3">
    <location>
        <begin position="34"/>
        <end position="146"/>
    </location>
</feature>
<dbReference type="RefSeq" id="WP_341469652.1">
    <property type="nucleotide sequence ID" value="NZ_CP128399.1"/>
</dbReference>
<organism evidence="4 6">
    <name type="scientific">Candidatus Chlorohelix allophototropha</name>
    <dbReference type="NCBI Taxonomy" id="3003348"/>
    <lineage>
        <taxon>Bacteria</taxon>
        <taxon>Bacillati</taxon>
        <taxon>Chloroflexota</taxon>
        <taxon>Chloroflexia</taxon>
        <taxon>Candidatus Chloroheliales</taxon>
        <taxon>Candidatus Chloroheliaceae</taxon>
        <taxon>Candidatus Chlorohelix</taxon>
    </lineage>
</organism>
<dbReference type="AlphaFoldDB" id="A0A8T7M1J4"/>
<evidence type="ECO:0000259" key="3">
    <source>
        <dbReference type="PROSITE" id="PS01031"/>
    </source>
</evidence>
<evidence type="ECO:0000256" key="2">
    <source>
        <dbReference type="RuleBase" id="RU003616"/>
    </source>
</evidence>
<evidence type="ECO:0000313" key="6">
    <source>
        <dbReference type="Proteomes" id="UP000521676"/>
    </source>
</evidence>
<dbReference type="CDD" id="cd06464">
    <property type="entry name" value="ACD_sHsps-like"/>
    <property type="match status" value="1"/>
</dbReference>
<dbReference type="InterPro" id="IPR002068">
    <property type="entry name" value="A-crystallin/Hsp20_dom"/>
</dbReference>
<dbReference type="PANTHER" id="PTHR11527">
    <property type="entry name" value="HEAT-SHOCK PROTEIN 20 FAMILY MEMBER"/>
    <property type="match status" value="1"/>
</dbReference>
<protein>
    <submittedName>
        <fullName evidence="4">Hsp20/alpha crystallin family protein</fullName>
    </submittedName>
</protein>
<gene>
    <name evidence="4" type="ORF">HXX08_08480</name>
    <name evidence="5" type="ORF">OZ401_001040</name>
</gene>
<dbReference type="InterPro" id="IPR008978">
    <property type="entry name" value="HSP20-like_chaperone"/>
</dbReference>
<evidence type="ECO:0000256" key="1">
    <source>
        <dbReference type="PROSITE-ProRule" id="PRU00285"/>
    </source>
</evidence>
<reference evidence="5" key="2">
    <citation type="journal article" date="2024" name="Nature">
        <title>Anoxygenic phototroph of the Chloroflexota uses a type I reaction centre.</title>
        <authorList>
            <person name="Tsuji J.M."/>
            <person name="Shaw N.A."/>
            <person name="Nagashima S."/>
            <person name="Venkiteswaran J.J."/>
            <person name="Schiff S.L."/>
            <person name="Watanabe T."/>
            <person name="Fukui M."/>
            <person name="Hanada S."/>
            <person name="Tank M."/>
            <person name="Neufeld J.D."/>
        </authorList>
    </citation>
    <scope>NUCLEOTIDE SEQUENCE</scope>
    <source>
        <strain evidence="5">L227-S17</strain>
    </source>
</reference>
<accession>A0A8T7M1J4</accession>
<comment type="similarity">
    <text evidence="1 2">Belongs to the small heat shock protein (HSP20) family.</text>
</comment>
<dbReference type="EMBL" id="JACATZ010000001">
    <property type="protein sequence ID" value="NWJ45900.1"/>
    <property type="molecule type" value="Genomic_DNA"/>
</dbReference>
<dbReference type="Pfam" id="PF00011">
    <property type="entry name" value="HSP20"/>
    <property type="match status" value="1"/>
</dbReference>
<dbReference type="Gene3D" id="2.60.40.790">
    <property type="match status" value="1"/>
</dbReference>
<evidence type="ECO:0000313" key="4">
    <source>
        <dbReference type="EMBL" id="NWJ45900.1"/>
    </source>
</evidence>
<proteinExistence type="inferred from homology"/>
<dbReference type="SUPFAM" id="SSF49764">
    <property type="entry name" value="HSP20-like chaperones"/>
    <property type="match status" value="1"/>
</dbReference>
<keyword evidence="7" id="KW-1185">Reference proteome</keyword>
<dbReference type="Proteomes" id="UP000521676">
    <property type="component" value="Unassembled WGS sequence"/>
</dbReference>
<dbReference type="InterPro" id="IPR031107">
    <property type="entry name" value="Small_HSP"/>
</dbReference>
<dbReference type="PROSITE" id="PS01031">
    <property type="entry name" value="SHSP"/>
    <property type="match status" value="1"/>
</dbReference>
<evidence type="ECO:0000313" key="7">
    <source>
        <dbReference type="Proteomes" id="UP001431572"/>
    </source>
</evidence>
<sequence>MNAIERWNPFQELETMRENVYKVFDRWFDEGFDRSPVVFSPAIDLVQTENGYELHANMPGYKPEEIEINLEGDLLTLRAKHEESEEKKDKNYVYRERRSGSFYRSMRLPEPIDTTKAEAKMESGVLTLSLPRLGQKEVHKIEIKAK</sequence>
<dbReference type="EMBL" id="CP128399">
    <property type="protein sequence ID" value="WJW67761.1"/>
    <property type="molecule type" value="Genomic_DNA"/>
</dbReference>
<evidence type="ECO:0000313" key="5">
    <source>
        <dbReference type="EMBL" id="WJW67761.1"/>
    </source>
</evidence>
<reference evidence="4 6" key="1">
    <citation type="submission" date="2020-06" db="EMBL/GenBank/DDBJ databases">
        <title>Anoxygenic phototrophic Chloroflexota member uses a Type I reaction center.</title>
        <authorList>
            <person name="Tsuji J.M."/>
            <person name="Shaw N.A."/>
            <person name="Nagashima S."/>
            <person name="Venkiteswaran J."/>
            <person name="Schiff S.L."/>
            <person name="Hanada S."/>
            <person name="Tank M."/>
            <person name="Neufeld J.D."/>
        </authorList>
    </citation>
    <scope>NUCLEOTIDE SEQUENCE [LARGE SCALE GENOMIC DNA]</scope>
    <source>
        <strain evidence="4">L227-S17</strain>
    </source>
</reference>
<dbReference type="Proteomes" id="UP001431572">
    <property type="component" value="Chromosome 1"/>
</dbReference>